<keyword evidence="3" id="KW-1185">Reference proteome</keyword>
<name>A0A8H4AEE5_GIGMA</name>
<keyword evidence="1" id="KW-0472">Membrane</keyword>
<keyword evidence="2" id="KW-0675">Receptor</keyword>
<keyword evidence="1" id="KW-0812">Transmembrane</keyword>
<protein>
    <submittedName>
        <fullName evidence="2">Transient receptor potential cation channel subfamily a member 1-like</fullName>
    </submittedName>
</protein>
<accession>A0A8H4AEE5</accession>
<feature type="transmembrane region" description="Helical" evidence="1">
    <location>
        <begin position="418"/>
        <end position="442"/>
    </location>
</feature>
<gene>
    <name evidence="2" type="ORF">F8M41_022894</name>
</gene>
<dbReference type="AlphaFoldDB" id="A0A8H4AEE5"/>
<evidence type="ECO:0000313" key="2">
    <source>
        <dbReference type="EMBL" id="KAF0485002.1"/>
    </source>
</evidence>
<comment type="caution">
    <text evidence="2">The sequence shown here is derived from an EMBL/GenBank/DDBJ whole genome shotgun (WGS) entry which is preliminary data.</text>
</comment>
<organism evidence="2 3">
    <name type="scientific">Gigaspora margarita</name>
    <dbReference type="NCBI Taxonomy" id="4874"/>
    <lineage>
        <taxon>Eukaryota</taxon>
        <taxon>Fungi</taxon>
        <taxon>Fungi incertae sedis</taxon>
        <taxon>Mucoromycota</taxon>
        <taxon>Glomeromycotina</taxon>
        <taxon>Glomeromycetes</taxon>
        <taxon>Diversisporales</taxon>
        <taxon>Gigasporaceae</taxon>
        <taxon>Gigaspora</taxon>
    </lineage>
</organism>
<evidence type="ECO:0000313" key="3">
    <source>
        <dbReference type="Proteomes" id="UP000439903"/>
    </source>
</evidence>
<sequence>MVLDKNKYKKILEIVCSSNLKHVAVLDEDDNISLWTIITQKKLLQSVEAIHIDNICPKENSERIFAVSDNKHVLIVFIRFIPYNFKIFNFENEQENCRNEWNPDNLDDKKKHLDILPSFYTDRKDFILYCEILKNDDFIMITCIENHPTIIASALSKIGFVVLSIKVNPKSIVLHLPSYRGYYYLSKTSFHDILISNIWINFLKDFQESLSYYSYYRDLIVQINSLSDIRYSSIILAIPLPNFVSYLKVYNFWKELLLFSFNPFIHSNKLEKINEEFYRYLNGETILKFNFVIAITYYKILSQTTLYNLLNMTICLEIAQRGFSFMIMLGFIIFAFAHSFYILLYYSTNSNGSLNLATTHNTVDSKITIKKNSSLNEANTMTTNMFETINSAIGAVYLMITGDTTPISNWNLENNNALLILVIIFSFIVTLYLVNLIIRLLASRIDDKIRVLFLILRAKI</sequence>
<evidence type="ECO:0000256" key="1">
    <source>
        <dbReference type="SAM" id="Phobius"/>
    </source>
</evidence>
<dbReference type="OrthoDB" id="2352140at2759"/>
<feature type="transmembrane region" description="Helical" evidence="1">
    <location>
        <begin position="289"/>
        <end position="310"/>
    </location>
</feature>
<keyword evidence="1" id="KW-1133">Transmembrane helix</keyword>
<feature type="transmembrane region" description="Helical" evidence="1">
    <location>
        <begin position="322"/>
        <end position="346"/>
    </location>
</feature>
<dbReference type="EMBL" id="WTPW01000726">
    <property type="protein sequence ID" value="KAF0485002.1"/>
    <property type="molecule type" value="Genomic_DNA"/>
</dbReference>
<dbReference type="Proteomes" id="UP000439903">
    <property type="component" value="Unassembled WGS sequence"/>
</dbReference>
<proteinExistence type="predicted"/>
<reference evidence="2 3" key="1">
    <citation type="journal article" date="2019" name="Environ. Microbiol.">
        <title>At the nexus of three kingdoms: the genome of the mycorrhizal fungus Gigaspora margarita provides insights into plant, endobacterial and fungal interactions.</title>
        <authorList>
            <person name="Venice F."/>
            <person name="Ghignone S."/>
            <person name="Salvioli di Fossalunga A."/>
            <person name="Amselem J."/>
            <person name="Novero M."/>
            <person name="Xianan X."/>
            <person name="Sedzielewska Toro K."/>
            <person name="Morin E."/>
            <person name="Lipzen A."/>
            <person name="Grigoriev I.V."/>
            <person name="Henrissat B."/>
            <person name="Martin F.M."/>
            <person name="Bonfante P."/>
        </authorList>
    </citation>
    <scope>NUCLEOTIDE SEQUENCE [LARGE SCALE GENOMIC DNA]</scope>
    <source>
        <strain evidence="2 3">BEG34</strain>
    </source>
</reference>